<dbReference type="EMBL" id="CADEBC010000135">
    <property type="protein sequence ID" value="CAB3223313.1"/>
    <property type="molecule type" value="Genomic_DNA"/>
</dbReference>
<reference evidence="4 5" key="1">
    <citation type="submission" date="2020-04" db="EMBL/GenBank/DDBJ databases">
        <authorList>
            <person name="Wallbank WR R."/>
            <person name="Pardo Diaz C."/>
            <person name="Kozak K."/>
            <person name="Martin S."/>
            <person name="Jiggins C."/>
            <person name="Moest M."/>
            <person name="Warren A I."/>
            <person name="Byers J.R.P. K."/>
            <person name="Montejo-Kovacevich G."/>
            <person name="Yen C E."/>
        </authorList>
    </citation>
    <scope>NUCLEOTIDE SEQUENCE [LARGE SCALE GENOMIC DNA]</scope>
</reference>
<evidence type="ECO:0000313" key="3">
    <source>
        <dbReference type="EMBL" id="CAB3247921.1"/>
    </source>
</evidence>
<proteinExistence type="predicted"/>
<keyword evidence="4" id="KW-1185">Reference proteome</keyword>
<evidence type="ECO:0000256" key="1">
    <source>
        <dbReference type="SAM" id="MobiDB-lite"/>
    </source>
</evidence>
<sequence>MRASAAVSRLILITGDILINTPRRATASHNTQKKQERFFARFERNATKKEAGTRRLRRRPIAFRLQRRAANSAARLGRARARGRAFHRHRLFIYCCAEQRARRACDACVVRRREYGVRRGLSVDRERSERFLRGLAQGESGVSGPRPQPAAHVGAENAATAARTRPSRLPPDDASLTPRADGGGSPPRPASLRKPASDFHVGPFGQRVQAG</sequence>
<comment type="caution">
    <text evidence="2">The sequence shown here is derived from an EMBL/GenBank/DDBJ whole genome shotgun (WGS) entry which is preliminary data.</text>
</comment>
<name>A0A8S0YV40_ARCPL</name>
<evidence type="ECO:0000313" key="4">
    <source>
        <dbReference type="Proteomes" id="UP000494106"/>
    </source>
</evidence>
<protein>
    <submittedName>
        <fullName evidence="2">Uncharacterized protein</fullName>
    </submittedName>
</protein>
<dbReference type="AlphaFoldDB" id="A0A8S0YV40"/>
<organism evidence="2 4">
    <name type="scientific">Arctia plantaginis</name>
    <name type="common">Wood tiger moth</name>
    <name type="synonym">Phalaena plantaginis</name>
    <dbReference type="NCBI Taxonomy" id="874455"/>
    <lineage>
        <taxon>Eukaryota</taxon>
        <taxon>Metazoa</taxon>
        <taxon>Ecdysozoa</taxon>
        <taxon>Arthropoda</taxon>
        <taxon>Hexapoda</taxon>
        <taxon>Insecta</taxon>
        <taxon>Pterygota</taxon>
        <taxon>Neoptera</taxon>
        <taxon>Endopterygota</taxon>
        <taxon>Lepidoptera</taxon>
        <taxon>Glossata</taxon>
        <taxon>Ditrysia</taxon>
        <taxon>Noctuoidea</taxon>
        <taxon>Erebidae</taxon>
        <taxon>Arctiinae</taxon>
        <taxon>Arctia</taxon>
    </lineage>
</organism>
<feature type="region of interest" description="Disordered" evidence="1">
    <location>
        <begin position="135"/>
        <end position="211"/>
    </location>
</feature>
<dbReference type="Proteomes" id="UP000494256">
    <property type="component" value="Unassembled WGS sequence"/>
</dbReference>
<evidence type="ECO:0000313" key="2">
    <source>
        <dbReference type="EMBL" id="CAB3223313.1"/>
    </source>
</evidence>
<dbReference type="Proteomes" id="UP000494106">
    <property type="component" value="Unassembled WGS sequence"/>
</dbReference>
<gene>
    <name evidence="3" type="ORF">APLA_LOCUS12216</name>
    <name evidence="2" type="ORF">APLA_LOCUS1574</name>
</gene>
<dbReference type="OrthoDB" id="10659297at2759"/>
<evidence type="ECO:0000313" key="5">
    <source>
        <dbReference type="Proteomes" id="UP000494256"/>
    </source>
</evidence>
<accession>A0A8S0YV40</accession>
<dbReference type="EMBL" id="CADEBD010000337">
    <property type="protein sequence ID" value="CAB3247921.1"/>
    <property type="molecule type" value="Genomic_DNA"/>
</dbReference>